<sequence length="47" mass="5255">MTDLETALMMLREQKLSKESDVGSRLGLLKLDDPDESSGRLSHLLPQ</sequence>
<evidence type="ECO:0000313" key="2">
    <source>
        <dbReference type="EMBL" id="VDN36204.1"/>
    </source>
</evidence>
<evidence type="ECO:0000256" key="1">
    <source>
        <dbReference type="SAM" id="MobiDB-lite"/>
    </source>
</evidence>
<proteinExistence type="predicted"/>
<accession>A0A3P7N1S1</accession>
<reference evidence="2 3" key="1">
    <citation type="submission" date="2018-11" db="EMBL/GenBank/DDBJ databases">
        <authorList>
            <consortium name="Pathogen Informatics"/>
        </authorList>
    </citation>
    <scope>NUCLEOTIDE SEQUENCE [LARGE SCALE GENOMIC DNA]</scope>
</reference>
<organism evidence="2 3">
    <name type="scientific">Dibothriocephalus latus</name>
    <name type="common">Fish tapeworm</name>
    <name type="synonym">Diphyllobothrium latum</name>
    <dbReference type="NCBI Taxonomy" id="60516"/>
    <lineage>
        <taxon>Eukaryota</taxon>
        <taxon>Metazoa</taxon>
        <taxon>Spiralia</taxon>
        <taxon>Lophotrochozoa</taxon>
        <taxon>Platyhelminthes</taxon>
        <taxon>Cestoda</taxon>
        <taxon>Eucestoda</taxon>
        <taxon>Diphyllobothriidea</taxon>
        <taxon>Diphyllobothriidae</taxon>
        <taxon>Dibothriocephalus</taxon>
    </lineage>
</organism>
<feature type="region of interest" description="Disordered" evidence="1">
    <location>
        <begin position="18"/>
        <end position="47"/>
    </location>
</feature>
<gene>
    <name evidence="2" type="ORF">DILT_LOCUS16977</name>
</gene>
<evidence type="ECO:0000313" key="3">
    <source>
        <dbReference type="Proteomes" id="UP000281553"/>
    </source>
</evidence>
<name>A0A3P7N1S1_DIBLA</name>
<protein>
    <submittedName>
        <fullName evidence="2">Uncharacterized protein</fullName>
    </submittedName>
</protein>
<dbReference type="Proteomes" id="UP000281553">
    <property type="component" value="Unassembled WGS sequence"/>
</dbReference>
<dbReference type="AlphaFoldDB" id="A0A3P7N1S1"/>
<dbReference type="EMBL" id="UYRU01088437">
    <property type="protein sequence ID" value="VDN36204.1"/>
    <property type="molecule type" value="Genomic_DNA"/>
</dbReference>
<keyword evidence="3" id="KW-1185">Reference proteome</keyword>